<keyword evidence="1" id="KW-0472">Membrane</keyword>
<sequence length="64" mass="7048">MGRTPWVLVVCLVMTADILFTSVLAELDDARARAAAPTIHTSAASVRHDSALKSLEERQREIKE</sequence>
<feature type="transmembrane region" description="Helical" evidence="1">
    <location>
        <begin position="6"/>
        <end position="25"/>
    </location>
</feature>
<dbReference type="Proteomes" id="UP000006514">
    <property type="component" value="Unassembled WGS sequence"/>
</dbReference>
<evidence type="ECO:0000256" key="1">
    <source>
        <dbReference type="SAM" id="Phobius"/>
    </source>
</evidence>
<gene>
    <name evidence="2" type="ORF">AURDEDRAFT_178416</name>
</gene>
<keyword evidence="3" id="KW-1185">Reference proteome</keyword>
<organism evidence="2 3">
    <name type="scientific">Auricularia subglabra (strain TFB-10046 / SS5)</name>
    <name type="common">White-rot fungus</name>
    <name type="synonym">Auricularia delicata (strain TFB10046)</name>
    <dbReference type="NCBI Taxonomy" id="717982"/>
    <lineage>
        <taxon>Eukaryota</taxon>
        <taxon>Fungi</taxon>
        <taxon>Dikarya</taxon>
        <taxon>Basidiomycota</taxon>
        <taxon>Agaricomycotina</taxon>
        <taxon>Agaricomycetes</taxon>
        <taxon>Auriculariales</taxon>
        <taxon>Auriculariaceae</taxon>
        <taxon>Auricularia</taxon>
    </lineage>
</organism>
<keyword evidence="1" id="KW-0812">Transmembrane</keyword>
<dbReference type="KEGG" id="adl:AURDEDRAFT_178416"/>
<proteinExistence type="predicted"/>
<evidence type="ECO:0000313" key="2">
    <source>
        <dbReference type="EMBL" id="EJD32505.1"/>
    </source>
</evidence>
<name>J0WL72_AURST</name>
<dbReference type="AlphaFoldDB" id="J0WL72"/>
<reference evidence="3" key="1">
    <citation type="journal article" date="2012" name="Science">
        <title>The Paleozoic origin of enzymatic lignin decomposition reconstructed from 31 fungal genomes.</title>
        <authorList>
            <person name="Floudas D."/>
            <person name="Binder M."/>
            <person name="Riley R."/>
            <person name="Barry K."/>
            <person name="Blanchette R.A."/>
            <person name="Henrissat B."/>
            <person name="Martinez A.T."/>
            <person name="Otillar R."/>
            <person name="Spatafora J.W."/>
            <person name="Yadav J.S."/>
            <person name="Aerts A."/>
            <person name="Benoit I."/>
            <person name="Boyd A."/>
            <person name="Carlson A."/>
            <person name="Copeland A."/>
            <person name="Coutinho P.M."/>
            <person name="de Vries R.P."/>
            <person name="Ferreira P."/>
            <person name="Findley K."/>
            <person name="Foster B."/>
            <person name="Gaskell J."/>
            <person name="Glotzer D."/>
            <person name="Gorecki P."/>
            <person name="Heitman J."/>
            <person name="Hesse C."/>
            <person name="Hori C."/>
            <person name="Igarashi K."/>
            <person name="Jurgens J.A."/>
            <person name="Kallen N."/>
            <person name="Kersten P."/>
            <person name="Kohler A."/>
            <person name="Kuees U."/>
            <person name="Kumar T.K.A."/>
            <person name="Kuo A."/>
            <person name="LaButti K."/>
            <person name="Larrondo L.F."/>
            <person name="Lindquist E."/>
            <person name="Ling A."/>
            <person name="Lombard V."/>
            <person name="Lucas S."/>
            <person name="Lundell T."/>
            <person name="Martin R."/>
            <person name="McLaughlin D.J."/>
            <person name="Morgenstern I."/>
            <person name="Morin E."/>
            <person name="Murat C."/>
            <person name="Nagy L.G."/>
            <person name="Nolan M."/>
            <person name="Ohm R.A."/>
            <person name="Patyshakuliyeva A."/>
            <person name="Rokas A."/>
            <person name="Ruiz-Duenas F.J."/>
            <person name="Sabat G."/>
            <person name="Salamov A."/>
            <person name="Samejima M."/>
            <person name="Schmutz J."/>
            <person name="Slot J.C."/>
            <person name="St John F."/>
            <person name="Stenlid J."/>
            <person name="Sun H."/>
            <person name="Sun S."/>
            <person name="Syed K."/>
            <person name="Tsang A."/>
            <person name="Wiebenga A."/>
            <person name="Young D."/>
            <person name="Pisabarro A."/>
            <person name="Eastwood D.C."/>
            <person name="Martin F."/>
            <person name="Cullen D."/>
            <person name="Grigoriev I.V."/>
            <person name="Hibbett D.S."/>
        </authorList>
    </citation>
    <scope>NUCLEOTIDE SEQUENCE [LARGE SCALE GENOMIC DNA]</scope>
    <source>
        <strain evidence="3">TFB10046</strain>
    </source>
</reference>
<keyword evidence="1" id="KW-1133">Transmembrane helix</keyword>
<accession>J0WL72</accession>
<evidence type="ECO:0000313" key="3">
    <source>
        <dbReference type="Proteomes" id="UP000006514"/>
    </source>
</evidence>
<dbReference type="EMBL" id="JH688906">
    <property type="protein sequence ID" value="EJD32505.1"/>
    <property type="molecule type" value="Genomic_DNA"/>
</dbReference>
<dbReference type="InParanoid" id="J0WL72"/>
<protein>
    <submittedName>
        <fullName evidence="2">Uncharacterized protein</fullName>
    </submittedName>
</protein>